<evidence type="ECO:0000313" key="2">
    <source>
        <dbReference type="Proteomes" id="UP000663722"/>
    </source>
</evidence>
<organism evidence="1 2">
    <name type="scientific">Desulfonema magnum</name>
    <dbReference type="NCBI Taxonomy" id="45655"/>
    <lineage>
        <taxon>Bacteria</taxon>
        <taxon>Pseudomonadati</taxon>
        <taxon>Thermodesulfobacteriota</taxon>
        <taxon>Desulfobacteria</taxon>
        <taxon>Desulfobacterales</taxon>
        <taxon>Desulfococcaceae</taxon>
        <taxon>Desulfonema</taxon>
    </lineage>
</organism>
<evidence type="ECO:0000313" key="1">
    <source>
        <dbReference type="EMBL" id="QTA90775.1"/>
    </source>
</evidence>
<dbReference type="AlphaFoldDB" id="A0A975BTC9"/>
<protein>
    <submittedName>
        <fullName evidence="1">Uncharacterized protein</fullName>
    </submittedName>
</protein>
<dbReference type="Proteomes" id="UP000663722">
    <property type="component" value="Chromosome"/>
</dbReference>
<reference evidence="1" key="1">
    <citation type="journal article" date="2021" name="Microb. Physiol.">
        <title>Proteogenomic Insights into the Physiology of Marine, Sulfate-Reducing, Filamentous Desulfonema limicola and Desulfonema magnum.</title>
        <authorList>
            <person name="Schnaars V."/>
            <person name="Wohlbrand L."/>
            <person name="Scheve S."/>
            <person name="Hinrichs C."/>
            <person name="Reinhardt R."/>
            <person name="Rabus R."/>
        </authorList>
    </citation>
    <scope>NUCLEOTIDE SEQUENCE</scope>
    <source>
        <strain evidence="1">4be13</strain>
    </source>
</reference>
<gene>
    <name evidence="1" type="ORF">dnm_068360</name>
</gene>
<keyword evidence="2" id="KW-1185">Reference proteome</keyword>
<accession>A0A975BTC9</accession>
<dbReference type="KEGG" id="dmm:dnm_068360"/>
<proteinExistence type="predicted"/>
<sequence>MICYKYAARHDECVRPVTAEKFRGHRNSEDTILRVCKKIT</sequence>
<name>A0A975BTC9_9BACT</name>
<dbReference type="EMBL" id="CP061800">
    <property type="protein sequence ID" value="QTA90775.1"/>
    <property type="molecule type" value="Genomic_DNA"/>
</dbReference>